<dbReference type="PANTHER" id="PTHR21220:SF0">
    <property type="entry name" value="DNA-DEPENDENT METALLOPROTEASE SPRTN"/>
    <property type="match status" value="1"/>
</dbReference>
<dbReference type="AlphaFoldDB" id="A0A9P0D0S3"/>
<evidence type="ECO:0000256" key="15">
    <source>
        <dbReference type="PROSITE-ProRule" id="PRU01256"/>
    </source>
</evidence>
<keyword evidence="8 15" id="KW-0863">Zinc-finger</keyword>
<sequence length="643" mass="73101">MTEVDYQLALILQHKYEQERKDSEIAKALQETFEYEEEKKKNRNESHLNDSIIARSLQEQFQKELEVERPGQNLVYASSSTNNQNSSRSLTDPSWEVIDPTPDIHNLFIAFNERFFYNQLGSVCVCWSKRMTTCAGICSYQGRGGMCSIALSEPLLKLRPRKDLVETLLHEMIHAYLFVTNNNRDRDGHGPEFHKHMNRINQEAGTRITVYHDFHDEVRLYQQHWWKCTGPCQKWKPYFGMVRRAMNRAPGPNDRWWAEHLQKCGGEFIKVKQPEKSVKSKSDAKITGPDIRKFFTPTESPVSSTTANIKTVSNNNSDLPVNKVISNSNNIFGFTNHSGNSSSNNKKSNGGTLVRNNSNTIVIKKKASTSTSSKDNSNNTQTIPKSNRIQSTPGKVENTDYSLVRNHWVNKFSNTSTSSQNNSKRISSEKASDCPQKLPKLSGKLVECPNCHQNINDSQINSHLDECLSTNSKRDDYNVSSSSCDDKNKSSDDDVFEIDGNSDSDSKNTEVKQCEVCQKMVPRTEYGAHVNACMHSMFDKIEETFDANNEPMEEKSSAKTKCLACNKDILKSDLNDHLEDCMNLSNIFDDKNKPLEGNQEEKELPEEVKKSENTFNCPVCMKLIGELEMNDHIDDCLNSSNDK</sequence>
<accession>A0A9P0D0S3</accession>
<dbReference type="SMART" id="SM00731">
    <property type="entry name" value="SprT"/>
    <property type="match status" value="1"/>
</dbReference>
<dbReference type="PROSITE" id="PS51908">
    <property type="entry name" value="ZF_UBZ4"/>
    <property type="match status" value="1"/>
</dbReference>
<protein>
    <recommendedName>
        <fullName evidence="14">Protein with SprT-like domain at the N terminus</fullName>
    </recommendedName>
</protein>
<dbReference type="GO" id="GO:0005694">
    <property type="term" value="C:chromosome"/>
    <property type="evidence" value="ECO:0007669"/>
    <property type="project" value="UniProtKB-SubCell"/>
</dbReference>
<keyword evidence="4" id="KW-0158">Chromosome</keyword>
<evidence type="ECO:0000256" key="10">
    <source>
        <dbReference type="ARBA" id="ARBA00022833"/>
    </source>
</evidence>
<feature type="compositionally biased region" description="Low complexity" evidence="16">
    <location>
        <begin position="336"/>
        <end position="351"/>
    </location>
</feature>
<feature type="compositionally biased region" description="Low complexity" evidence="16">
    <location>
        <begin position="368"/>
        <end position="382"/>
    </location>
</feature>
<keyword evidence="12 15" id="KW-0234">DNA repair</keyword>
<dbReference type="OrthoDB" id="5236983at2759"/>
<dbReference type="Proteomes" id="UP001153636">
    <property type="component" value="Chromosome 3"/>
</dbReference>
<evidence type="ECO:0000256" key="1">
    <source>
        <dbReference type="ARBA" id="ARBA00004123"/>
    </source>
</evidence>
<evidence type="ECO:0000256" key="3">
    <source>
        <dbReference type="ARBA" id="ARBA00010724"/>
    </source>
</evidence>
<dbReference type="SMART" id="SM00734">
    <property type="entry name" value="ZnF_Rad18"/>
    <property type="match status" value="4"/>
</dbReference>
<comment type="subcellular location">
    <subcellularLocation>
        <location evidence="2">Chromosome</location>
    </subcellularLocation>
    <subcellularLocation>
        <location evidence="1">Nucleus</location>
    </subcellularLocation>
</comment>
<dbReference type="InterPro" id="IPR006642">
    <property type="entry name" value="Rad18_UBZ4"/>
</dbReference>
<name>A0A9P0D0S3_9CUCU</name>
<dbReference type="GO" id="GO:0005634">
    <property type="term" value="C:nucleus"/>
    <property type="evidence" value="ECO:0007669"/>
    <property type="project" value="UniProtKB-SubCell"/>
</dbReference>
<comment type="similarity">
    <text evidence="3">Belongs to the Spartan family.</text>
</comment>
<dbReference type="InterPro" id="IPR006640">
    <property type="entry name" value="SprT-like_domain"/>
</dbReference>
<feature type="region of interest" description="Disordered" evidence="16">
    <location>
        <begin position="412"/>
        <end position="436"/>
    </location>
</feature>
<dbReference type="GO" id="GO:0004222">
    <property type="term" value="F:metalloendopeptidase activity"/>
    <property type="evidence" value="ECO:0007669"/>
    <property type="project" value="InterPro"/>
</dbReference>
<organism evidence="18 19">
    <name type="scientific">Psylliodes chrysocephalus</name>
    <dbReference type="NCBI Taxonomy" id="3402493"/>
    <lineage>
        <taxon>Eukaryota</taxon>
        <taxon>Metazoa</taxon>
        <taxon>Ecdysozoa</taxon>
        <taxon>Arthropoda</taxon>
        <taxon>Hexapoda</taxon>
        <taxon>Insecta</taxon>
        <taxon>Pterygota</taxon>
        <taxon>Neoptera</taxon>
        <taxon>Endopterygota</taxon>
        <taxon>Coleoptera</taxon>
        <taxon>Polyphaga</taxon>
        <taxon>Cucujiformia</taxon>
        <taxon>Chrysomeloidea</taxon>
        <taxon>Chrysomelidae</taxon>
        <taxon>Galerucinae</taxon>
        <taxon>Alticini</taxon>
        <taxon>Psylliodes</taxon>
    </lineage>
</organism>
<dbReference type="InterPro" id="IPR044245">
    <property type="entry name" value="Spartan"/>
</dbReference>
<evidence type="ECO:0000256" key="12">
    <source>
        <dbReference type="ARBA" id="ARBA00023204"/>
    </source>
</evidence>
<evidence type="ECO:0000259" key="17">
    <source>
        <dbReference type="PROSITE" id="PS51908"/>
    </source>
</evidence>
<dbReference type="GO" id="GO:0003697">
    <property type="term" value="F:single-stranded DNA binding"/>
    <property type="evidence" value="ECO:0007669"/>
    <property type="project" value="InterPro"/>
</dbReference>
<evidence type="ECO:0000256" key="14">
    <source>
        <dbReference type="ARBA" id="ARBA00030396"/>
    </source>
</evidence>
<keyword evidence="13" id="KW-0539">Nucleus</keyword>
<evidence type="ECO:0000256" key="8">
    <source>
        <dbReference type="ARBA" id="ARBA00022771"/>
    </source>
</evidence>
<dbReference type="Pfam" id="PF10263">
    <property type="entry name" value="SprT-like"/>
    <property type="match status" value="1"/>
</dbReference>
<evidence type="ECO:0000256" key="5">
    <source>
        <dbReference type="ARBA" id="ARBA00022670"/>
    </source>
</evidence>
<evidence type="ECO:0000256" key="6">
    <source>
        <dbReference type="ARBA" id="ARBA00022723"/>
    </source>
</evidence>
<evidence type="ECO:0000256" key="4">
    <source>
        <dbReference type="ARBA" id="ARBA00022454"/>
    </source>
</evidence>
<feature type="region of interest" description="Disordered" evidence="16">
    <location>
        <begin position="474"/>
        <end position="507"/>
    </location>
</feature>
<keyword evidence="19" id="KW-1185">Reference proteome</keyword>
<evidence type="ECO:0000256" key="13">
    <source>
        <dbReference type="ARBA" id="ARBA00023242"/>
    </source>
</evidence>
<keyword evidence="11" id="KW-0482">Metalloprotease</keyword>
<keyword evidence="9" id="KW-0378">Hydrolase</keyword>
<feature type="compositionally biased region" description="Acidic residues" evidence="16">
    <location>
        <begin position="493"/>
        <end position="502"/>
    </location>
</feature>
<feature type="region of interest" description="Disordered" evidence="16">
    <location>
        <begin position="335"/>
        <end position="395"/>
    </location>
</feature>
<dbReference type="EMBL" id="OV651815">
    <property type="protein sequence ID" value="CAH1108197.1"/>
    <property type="molecule type" value="Genomic_DNA"/>
</dbReference>
<gene>
    <name evidence="18" type="ORF">PSYICH_LOCUS8451</name>
</gene>
<evidence type="ECO:0000313" key="19">
    <source>
        <dbReference type="Proteomes" id="UP001153636"/>
    </source>
</evidence>
<keyword evidence="7 15" id="KW-0227">DNA damage</keyword>
<dbReference type="GO" id="GO:0006281">
    <property type="term" value="P:DNA repair"/>
    <property type="evidence" value="ECO:0007669"/>
    <property type="project" value="UniProtKB-KW"/>
</dbReference>
<keyword evidence="10" id="KW-0862">Zinc</keyword>
<dbReference type="Pfam" id="PF22934">
    <property type="entry name" value="SPRTN_ZBD"/>
    <property type="match status" value="1"/>
</dbReference>
<proteinExistence type="inferred from homology"/>
<dbReference type="GO" id="GO:0006508">
    <property type="term" value="P:proteolysis"/>
    <property type="evidence" value="ECO:0007669"/>
    <property type="project" value="UniProtKB-KW"/>
</dbReference>
<evidence type="ECO:0000256" key="16">
    <source>
        <dbReference type="SAM" id="MobiDB-lite"/>
    </source>
</evidence>
<feature type="domain" description="UBZ4-type" evidence="17">
    <location>
        <begin position="445"/>
        <end position="472"/>
    </location>
</feature>
<dbReference type="Gene3D" id="3.30.160.60">
    <property type="entry name" value="Classic Zinc Finger"/>
    <property type="match status" value="2"/>
</dbReference>
<reference evidence="18" key="1">
    <citation type="submission" date="2022-01" db="EMBL/GenBank/DDBJ databases">
        <authorList>
            <person name="King R."/>
        </authorList>
    </citation>
    <scope>NUCLEOTIDE SEQUENCE</scope>
</reference>
<feature type="compositionally biased region" description="Low complexity" evidence="16">
    <location>
        <begin position="413"/>
        <end position="423"/>
    </location>
</feature>
<evidence type="ECO:0000256" key="2">
    <source>
        <dbReference type="ARBA" id="ARBA00004286"/>
    </source>
</evidence>
<keyword evidence="6" id="KW-0479">Metal-binding</keyword>
<dbReference type="PANTHER" id="PTHR21220">
    <property type="entry name" value="DNA-DEPENDENT METALLOPROTEASE SPRTN"/>
    <property type="match status" value="1"/>
</dbReference>
<evidence type="ECO:0000256" key="7">
    <source>
        <dbReference type="ARBA" id="ARBA00022763"/>
    </source>
</evidence>
<dbReference type="InterPro" id="IPR055220">
    <property type="entry name" value="SPRTN_ZBD"/>
</dbReference>
<dbReference type="GO" id="GO:0031593">
    <property type="term" value="F:polyubiquitin modification-dependent protein binding"/>
    <property type="evidence" value="ECO:0007669"/>
    <property type="project" value="TreeGrafter"/>
</dbReference>
<keyword evidence="5" id="KW-0645">Protease</keyword>
<evidence type="ECO:0000256" key="11">
    <source>
        <dbReference type="ARBA" id="ARBA00023049"/>
    </source>
</evidence>
<evidence type="ECO:0000313" key="18">
    <source>
        <dbReference type="EMBL" id="CAH1108197.1"/>
    </source>
</evidence>
<dbReference type="GO" id="GO:0008270">
    <property type="term" value="F:zinc ion binding"/>
    <property type="evidence" value="ECO:0007669"/>
    <property type="project" value="UniProtKB-KW"/>
</dbReference>
<feature type="compositionally biased region" description="Polar residues" evidence="16">
    <location>
        <begin position="383"/>
        <end position="393"/>
    </location>
</feature>
<evidence type="ECO:0000256" key="9">
    <source>
        <dbReference type="ARBA" id="ARBA00022801"/>
    </source>
</evidence>